<reference evidence="6 7" key="1">
    <citation type="submission" date="2018-08" db="EMBL/GenBank/DDBJ databases">
        <title>A genome reference for cultivated species of the human gut microbiota.</title>
        <authorList>
            <person name="Zou Y."/>
            <person name="Xue W."/>
            <person name="Luo G."/>
        </authorList>
    </citation>
    <scope>NUCLEOTIDE SEQUENCE [LARGE SCALE GENOMIC DNA]</scope>
    <source>
        <strain evidence="6 7">AF28-26</strain>
    </source>
</reference>
<feature type="binding site" evidence="4">
    <location>
        <begin position="140"/>
        <end position="148"/>
    </location>
    <ligand>
        <name>ATP</name>
        <dbReference type="ChEBI" id="CHEBI:30616"/>
    </ligand>
</feature>
<dbReference type="GO" id="GO:0035999">
    <property type="term" value="P:tetrahydrofolate interconversion"/>
    <property type="evidence" value="ECO:0007669"/>
    <property type="project" value="TreeGrafter"/>
</dbReference>
<dbReference type="GO" id="GO:0005524">
    <property type="term" value="F:ATP binding"/>
    <property type="evidence" value="ECO:0007669"/>
    <property type="project" value="UniProtKB-KW"/>
</dbReference>
<feature type="binding site" evidence="4">
    <location>
        <begin position="10"/>
        <end position="14"/>
    </location>
    <ligand>
        <name>ATP</name>
        <dbReference type="ChEBI" id="CHEBI:30616"/>
    </ligand>
</feature>
<accession>A0A412AYP4</accession>
<evidence type="ECO:0000313" key="7">
    <source>
        <dbReference type="Proteomes" id="UP000284751"/>
    </source>
</evidence>
<evidence type="ECO:0000313" key="6">
    <source>
        <dbReference type="EMBL" id="RGQ42390.1"/>
    </source>
</evidence>
<sequence>MPIRDIRLLKTELRQKYKRIRKNLDPEKQRAMDAEIQTRLLALRQYGESNVIFTYLSKPIEVDTFGLVRAAWANRKRVAVPKCIPETTQMEFYYITSMDDLAPGAFGVLEPVPERCRLVTDYSRGLCVVPGLCFDAEGYRLGYGKGYYDRFLSAFRGVTVGICYTACTQWRLPHGRYDRQIQLLITEKYIRRTYTRGAENGGSHER</sequence>
<dbReference type="InterPro" id="IPR037171">
    <property type="entry name" value="NagB/RpiA_transferase-like"/>
</dbReference>
<dbReference type="Proteomes" id="UP000284751">
    <property type="component" value="Unassembled WGS sequence"/>
</dbReference>
<dbReference type="SUPFAM" id="SSF100950">
    <property type="entry name" value="NagB/RpiA/CoA transferase-like"/>
    <property type="match status" value="1"/>
</dbReference>
<evidence type="ECO:0000256" key="1">
    <source>
        <dbReference type="ARBA" id="ARBA00010638"/>
    </source>
</evidence>
<comment type="cofactor">
    <cofactor evidence="5">
        <name>Mg(2+)</name>
        <dbReference type="ChEBI" id="CHEBI:18420"/>
    </cofactor>
</comment>
<dbReference type="GO" id="GO:0046872">
    <property type="term" value="F:metal ion binding"/>
    <property type="evidence" value="ECO:0007669"/>
    <property type="project" value="UniProtKB-KW"/>
</dbReference>
<comment type="caution">
    <text evidence="6">The sequence shown here is derived from an EMBL/GenBank/DDBJ whole genome shotgun (WGS) entry which is preliminary data.</text>
</comment>
<dbReference type="GO" id="GO:0030272">
    <property type="term" value="F:5-formyltetrahydrofolate cyclo-ligase activity"/>
    <property type="evidence" value="ECO:0007669"/>
    <property type="project" value="UniProtKB-EC"/>
</dbReference>
<keyword evidence="5" id="KW-0460">Magnesium</keyword>
<keyword evidence="2 4" id="KW-0547">Nucleotide-binding</keyword>
<dbReference type="EMBL" id="QRTC01000012">
    <property type="protein sequence ID" value="RGQ42390.1"/>
    <property type="molecule type" value="Genomic_DNA"/>
</dbReference>
<keyword evidence="5" id="KW-0479">Metal-binding</keyword>
<dbReference type="Gene3D" id="3.40.50.10420">
    <property type="entry name" value="NagB/RpiA/CoA transferase-like"/>
    <property type="match status" value="1"/>
</dbReference>
<evidence type="ECO:0000256" key="3">
    <source>
        <dbReference type="ARBA" id="ARBA00022840"/>
    </source>
</evidence>
<dbReference type="Pfam" id="PF01812">
    <property type="entry name" value="5-FTHF_cyc-lig"/>
    <property type="match status" value="1"/>
</dbReference>
<comment type="similarity">
    <text evidence="1 5">Belongs to the 5-formyltetrahydrofolate cyclo-ligase family.</text>
</comment>
<dbReference type="EC" id="6.3.3.2" evidence="5"/>
<organism evidence="6 7">
    <name type="scientific">[Clostridium] leptum</name>
    <dbReference type="NCBI Taxonomy" id="1535"/>
    <lineage>
        <taxon>Bacteria</taxon>
        <taxon>Bacillati</taxon>
        <taxon>Bacillota</taxon>
        <taxon>Clostridia</taxon>
        <taxon>Eubacteriales</taxon>
        <taxon>Oscillospiraceae</taxon>
        <taxon>Oscillospiraceae incertae sedis</taxon>
    </lineage>
</organism>
<feature type="binding site" evidence="4">
    <location>
        <position position="61"/>
    </location>
    <ligand>
        <name>substrate</name>
    </ligand>
</feature>
<dbReference type="InterPro" id="IPR024185">
    <property type="entry name" value="FTHF_cligase-like_sf"/>
</dbReference>
<evidence type="ECO:0000256" key="5">
    <source>
        <dbReference type="RuleBase" id="RU361279"/>
    </source>
</evidence>
<gene>
    <name evidence="6" type="ORF">DWY99_04705</name>
</gene>
<dbReference type="PANTHER" id="PTHR23407:SF1">
    <property type="entry name" value="5-FORMYLTETRAHYDROFOLATE CYCLO-LIGASE"/>
    <property type="match status" value="1"/>
</dbReference>
<dbReference type="PIRSF" id="PIRSF006806">
    <property type="entry name" value="FTHF_cligase"/>
    <property type="match status" value="1"/>
</dbReference>
<dbReference type="AlphaFoldDB" id="A0A412AYP4"/>
<protein>
    <recommendedName>
        <fullName evidence="5">5-formyltetrahydrofolate cyclo-ligase</fullName>
        <ecNumber evidence="5">6.3.3.2</ecNumber>
    </recommendedName>
</protein>
<comment type="catalytic activity">
    <reaction evidence="5">
        <text>(6S)-5-formyl-5,6,7,8-tetrahydrofolate + ATP = (6R)-5,10-methenyltetrahydrofolate + ADP + phosphate</text>
        <dbReference type="Rhea" id="RHEA:10488"/>
        <dbReference type="ChEBI" id="CHEBI:30616"/>
        <dbReference type="ChEBI" id="CHEBI:43474"/>
        <dbReference type="ChEBI" id="CHEBI:57455"/>
        <dbReference type="ChEBI" id="CHEBI:57457"/>
        <dbReference type="ChEBI" id="CHEBI:456216"/>
        <dbReference type="EC" id="6.3.3.2"/>
    </reaction>
</comment>
<keyword evidence="3 4" id="KW-0067">ATP-binding</keyword>
<evidence type="ECO:0000256" key="4">
    <source>
        <dbReference type="PIRSR" id="PIRSR006806-1"/>
    </source>
</evidence>
<dbReference type="PANTHER" id="PTHR23407">
    <property type="entry name" value="ATPASE INHIBITOR/5-FORMYLTETRAHYDROFOLATE CYCLO-LIGASE"/>
    <property type="match status" value="1"/>
</dbReference>
<name>A0A412AYP4_9FIRM</name>
<feature type="binding site" evidence="4">
    <location>
        <position position="56"/>
    </location>
    <ligand>
        <name>substrate</name>
    </ligand>
</feature>
<keyword evidence="6" id="KW-0436">Ligase</keyword>
<evidence type="ECO:0000256" key="2">
    <source>
        <dbReference type="ARBA" id="ARBA00022741"/>
    </source>
</evidence>
<dbReference type="GO" id="GO:0009396">
    <property type="term" value="P:folic acid-containing compound biosynthetic process"/>
    <property type="evidence" value="ECO:0007669"/>
    <property type="project" value="TreeGrafter"/>
</dbReference>
<dbReference type="NCBIfam" id="TIGR02727">
    <property type="entry name" value="MTHFS_bact"/>
    <property type="match status" value="1"/>
</dbReference>
<dbReference type="InterPro" id="IPR002698">
    <property type="entry name" value="FTHF_cligase"/>
</dbReference>
<proteinExistence type="inferred from homology"/>